<dbReference type="SMART" id="SM00382">
    <property type="entry name" value="AAA"/>
    <property type="match status" value="1"/>
</dbReference>
<feature type="transmembrane region" description="Helical" evidence="7">
    <location>
        <begin position="157"/>
        <end position="177"/>
    </location>
</feature>
<dbReference type="PROSITE" id="PS50893">
    <property type="entry name" value="ABC_TRANSPORTER_2"/>
    <property type="match status" value="1"/>
</dbReference>
<keyword evidence="6 7" id="KW-0472">Membrane</keyword>
<dbReference type="GO" id="GO:0042883">
    <property type="term" value="P:cysteine transport"/>
    <property type="evidence" value="ECO:0007669"/>
    <property type="project" value="InterPro"/>
</dbReference>
<evidence type="ECO:0000313" key="11">
    <source>
        <dbReference type="Proteomes" id="UP000602076"/>
    </source>
</evidence>
<keyword evidence="4" id="KW-0067">ATP-binding</keyword>
<keyword evidence="11" id="KW-1185">Reference proteome</keyword>
<evidence type="ECO:0000256" key="2">
    <source>
        <dbReference type="ARBA" id="ARBA00022692"/>
    </source>
</evidence>
<dbReference type="InterPro" id="IPR003439">
    <property type="entry name" value="ABC_transporter-like_ATP-bd"/>
</dbReference>
<feature type="transmembrane region" description="Helical" evidence="7">
    <location>
        <begin position="134"/>
        <end position="151"/>
    </location>
</feature>
<dbReference type="GO" id="GO:0005886">
    <property type="term" value="C:plasma membrane"/>
    <property type="evidence" value="ECO:0007669"/>
    <property type="project" value="UniProtKB-SubCell"/>
</dbReference>
<dbReference type="Pfam" id="PF00005">
    <property type="entry name" value="ABC_tran"/>
    <property type="match status" value="1"/>
</dbReference>
<dbReference type="InterPro" id="IPR014216">
    <property type="entry name" value="ABC_transptr_CydD"/>
</dbReference>
<protein>
    <submittedName>
        <fullName evidence="10">Thiol reductant ABC exporter subunit CydD</fullName>
    </submittedName>
</protein>
<organism evidence="10 11">
    <name type="scientific">Peribacillus faecalis</name>
    <dbReference type="NCBI Taxonomy" id="2772559"/>
    <lineage>
        <taxon>Bacteria</taxon>
        <taxon>Bacillati</taxon>
        <taxon>Bacillota</taxon>
        <taxon>Bacilli</taxon>
        <taxon>Bacillales</taxon>
        <taxon>Bacillaceae</taxon>
        <taxon>Peribacillus</taxon>
    </lineage>
</organism>
<dbReference type="GO" id="GO:0005524">
    <property type="term" value="F:ATP binding"/>
    <property type="evidence" value="ECO:0007669"/>
    <property type="project" value="UniProtKB-KW"/>
</dbReference>
<dbReference type="PANTHER" id="PTHR24221:SF614">
    <property type="entry name" value="GLUTATHIONE_L-CYSTEINE TRANSPORT SYSTEM ATP-BINDING_PERMEASE PROTEIN CYDC"/>
    <property type="match status" value="1"/>
</dbReference>
<feature type="transmembrane region" description="Helical" evidence="7">
    <location>
        <begin position="53"/>
        <end position="71"/>
    </location>
</feature>
<evidence type="ECO:0000256" key="3">
    <source>
        <dbReference type="ARBA" id="ARBA00022741"/>
    </source>
</evidence>
<evidence type="ECO:0000256" key="4">
    <source>
        <dbReference type="ARBA" id="ARBA00022840"/>
    </source>
</evidence>
<dbReference type="InterPro" id="IPR003593">
    <property type="entry name" value="AAA+_ATPase"/>
</dbReference>
<dbReference type="PANTHER" id="PTHR24221">
    <property type="entry name" value="ATP-BINDING CASSETTE SUB-FAMILY B"/>
    <property type="match status" value="1"/>
</dbReference>
<keyword evidence="3" id="KW-0547">Nucleotide-binding</keyword>
<dbReference type="GO" id="GO:0016887">
    <property type="term" value="F:ATP hydrolysis activity"/>
    <property type="evidence" value="ECO:0007669"/>
    <property type="project" value="InterPro"/>
</dbReference>
<evidence type="ECO:0000256" key="5">
    <source>
        <dbReference type="ARBA" id="ARBA00022989"/>
    </source>
</evidence>
<dbReference type="PROSITE" id="PS50929">
    <property type="entry name" value="ABC_TM1F"/>
    <property type="match status" value="1"/>
</dbReference>
<dbReference type="InterPro" id="IPR036640">
    <property type="entry name" value="ABC1_TM_sf"/>
</dbReference>
<keyword evidence="5 7" id="KW-1133">Transmembrane helix</keyword>
<dbReference type="Gene3D" id="3.40.50.300">
    <property type="entry name" value="P-loop containing nucleotide triphosphate hydrolases"/>
    <property type="match status" value="1"/>
</dbReference>
<evidence type="ECO:0000313" key="10">
    <source>
        <dbReference type="EMBL" id="MBD3109788.1"/>
    </source>
</evidence>
<name>A0A927CXZ7_9BACI</name>
<feature type="domain" description="ABC transporter" evidence="8">
    <location>
        <begin position="331"/>
        <end position="567"/>
    </location>
</feature>
<dbReference type="InterPro" id="IPR027417">
    <property type="entry name" value="P-loop_NTPase"/>
</dbReference>
<dbReference type="RefSeq" id="WP_190999409.1">
    <property type="nucleotide sequence ID" value="NZ_JACXSI010000045.1"/>
</dbReference>
<dbReference type="GO" id="GO:0140359">
    <property type="term" value="F:ABC-type transporter activity"/>
    <property type="evidence" value="ECO:0007669"/>
    <property type="project" value="InterPro"/>
</dbReference>
<dbReference type="FunFam" id="3.40.50.300:FF:001542">
    <property type="entry name" value="Thiol reductant ABC exporter subunit CydD"/>
    <property type="match status" value="1"/>
</dbReference>
<dbReference type="CDD" id="cd18584">
    <property type="entry name" value="ABC_6TM_AarD_CydD"/>
    <property type="match status" value="1"/>
</dbReference>
<evidence type="ECO:0000259" key="9">
    <source>
        <dbReference type="PROSITE" id="PS50929"/>
    </source>
</evidence>
<dbReference type="Gene3D" id="1.20.1560.10">
    <property type="entry name" value="ABC transporter type 1, transmembrane domain"/>
    <property type="match status" value="1"/>
</dbReference>
<dbReference type="EMBL" id="JACXSI010000045">
    <property type="protein sequence ID" value="MBD3109788.1"/>
    <property type="molecule type" value="Genomic_DNA"/>
</dbReference>
<evidence type="ECO:0000259" key="8">
    <source>
        <dbReference type="PROSITE" id="PS50893"/>
    </source>
</evidence>
<reference evidence="10" key="1">
    <citation type="submission" date="2020-09" db="EMBL/GenBank/DDBJ databases">
        <title>Bacillus faecalis sp. nov., a moderately halophilic bacterium isolated from cow faeces.</title>
        <authorList>
            <person name="Jiang L."/>
            <person name="Lee J."/>
        </authorList>
    </citation>
    <scope>NUCLEOTIDE SEQUENCE</scope>
    <source>
        <strain evidence="10">AGMB 02131</strain>
    </source>
</reference>
<comment type="subcellular location">
    <subcellularLocation>
        <location evidence="1">Cell membrane</location>
        <topology evidence="1">Multi-pass membrane protein</topology>
    </subcellularLocation>
</comment>
<dbReference type="GO" id="GO:0034040">
    <property type="term" value="F:ATPase-coupled lipid transmembrane transporter activity"/>
    <property type="evidence" value="ECO:0007669"/>
    <property type="project" value="TreeGrafter"/>
</dbReference>
<dbReference type="InterPro" id="IPR039421">
    <property type="entry name" value="Type_1_exporter"/>
</dbReference>
<evidence type="ECO:0000256" key="6">
    <source>
        <dbReference type="ARBA" id="ARBA00023136"/>
    </source>
</evidence>
<feature type="transmembrane region" description="Helical" evidence="7">
    <location>
        <begin position="14"/>
        <end position="33"/>
    </location>
</feature>
<dbReference type="SUPFAM" id="SSF52540">
    <property type="entry name" value="P-loop containing nucleoside triphosphate hydrolases"/>
    <property type="match status" value="1"/>
</dbReference>
<dbReference type="Pfam" id="PF00664">
    <property type="entry name" value="ABC_membrane"/>
    <property type="match status" value="1"/>
</dbReference>
<keyword evidence="2 7" id="KW-0812">Transmembrane</keyword>
<dbReference type="AlphaFoldDB" id="A0A927CXZ7"/>
<evidence type="ECO:0000256" key="7">
    <source>
        <dbReference type="SAM" id="Phobius"/>
    </source>
</evidence>
<proteinExistence type="predicted"/>
<accession>A0A927CXZ7</accession>
<dbReference type="InterPro" id="IPR011527">
    <property type="entry name" value="ABC1_TM_dom"/>
</dbReference>
<dbReference type="Proteomes" id="UP000602076">
    <property type="component" value="Unassembled WGS sequence"/>
</dbReference>
<feature type="domain" description="ABC transmembrane type-1" evidence="9">
    <location>
        <begin position="18"/>
        <end position="298"/>
    </location>
</feature>
<dbReference type="NCBIfam" id="TIGR02857">
    <property type="entry name" value="CydD"/>
    <property type="match status" value="1"/>
</dbReference>
<gene>
    <name evidence="10" type="primary">cydD</name>
    <name evidence="10" type="ORF">IEO70_15720</name>
</gene>
<dbReference type="SUPFAM" id="SSF90123">
    <property type="entry name" value="ABC transporter transmembrane region"/>
    <property type="match status" value="1"/>
</dbReference>
<sequence length="575" mass="65294">MDKTLFQIKGVKPIMLYLTVAALIQGAAIIMEARYLASIITNLFNGEKLSTQILPLLLFLCFFFMRQAIVLSRDKMITSFSIDAGSRVRQQFTEKLFELGLSPVQKDGTGHLVTMSIEGITQFETYLKLFLPKLLNMLIIPTMLLIFSFTIDLSSAIVLLLALPTIIFFMVILGIAAKRKASSQFEVHQTLSNHFIDSLRGLETLRLLGLSKNYDWNIKQVSERYRKSTMSTLRFAFLSSFALDFFSTLSVAVIALFLGLQLINGEIGLLTALTILILAPEYFKPLKDFGNDYHATLNGKNAWHSIFRWLNEPKPKQEQAAIPEWKSDSVIRFNQVSLRHEEAENDTLQSLSFSVKGFQKIGIIGTSGAGKSTLIDLLGGFLSPSSGDIEINGLHLETLNLENWKKQLLYIPQQPYIFHDSVANNIAFYTPEATEEEIYEACEHTGLHEVIASLPNGLNELIGEGGRLLSGGQEQRIALARAFLDNKRRILLFDEPTAHLDIETEWELKQKMLPLFEDRLVFFATHRLHWMPDMDFLLVLHDGKIVEIGTHEELLKNKQFYYKLVQAQIERCTYE</sequence>
<evidence type="ECO:0000256" key="1">
    <source>
        <dbReference type="ARBA" id="ARBA00004651"/>
    </source>
</evidence>
<comment type="caution">
    <text evidence="10">The sequence shown here is derived from an EMBL/GenBank/DDBJ whole genome shotgun (WGS) entry which is preliminary data.</text>
</comment>
<feature type="transmembrane region" description="Helical" evidence="7">
    <location>
        <begin position="235"/>
        <end position="257"/>
    </location>
</feature>